<organism evidence="3">
    <name type="scientific">uncultured Chloroflexia bacterium</name>
    <dbReference type="NCBI Taxonomy" id="1672391"/>
    <lineage>
        <taxon>Bacteria</taxon>
        <taxon>Bacillati</taxon>
        <taxon>Chloroflexota</taxon>
        <taxon>Chloroflexia</taxon>
        <taxon>environmental samples</taxon>
    </lineage>
</organism>
<reference evidence="3" key="1">
    <citation type="submission" date="2020-02" db="EMBL/GenBank/DDBJ databases">
        <authorList>
            <person name="Meier V. D."/>
        </authorList>
    </citation>
    <scope>NUCLEOTIDE SEQUENCE</scope>
    <source>
        <strain evidence="3">AVDCRST_MAG26</strain>
    </source>
</reference>
<dbReference type="InterPro" id="IPR000871">
    <property type="entry name" value="Beta-lactam_class-A"/>
</dbReference>
<dbReference type="AlphaFoldDB" id="A0A6J4JQU3"/>
<accession>A0A6J4JQU3</accession>
<dbReference type="EMBL" id="CADCTK010000848">
    <property type="protein sequence ID" value="CAA9284747.1"/>
    <property type="molecule type" value="Genomic_DNA"/>
</dbReference>
<proteinExistence type="predicted"/>
<feature type="chain" id="PRO_5026760573" description="Beta-lactamase class A catalytic domain-containing protein" evidence="1">
    <location>
        <begin position="20"/>
        <end position="526"/>
    </location>
</feature>
<evidence type="ECO:0000256" key="1">
    <source>
        <dbReference type="SAM" id="SignalP"/>
    </source>
</evidence>
<dbReference type="InterPro" id="IPR045155">
    <property type="entry name" value="Beta-lactam_cat"/>
</dbReference>
<feature type="domain" description="Beta-lactamase class A catalytic" evidence="2">
    <location>
        <begin position="365"/>
        <end position="501"/>
    </location>
</feature>
<keyword evidence="1" id="KW-0732">Signal</keyword>
<dbReference type="PANTHER" id="PTHR35333">
    <property type="entry name" value="BETA-LACTAMASE"/>
    <property type="match status" value="1"/>
</dbReference>
<dbReference type="SUPFAM" id="SSF56601">
    <property type="entry name" value="beta-lactamase/transpeptidase-like"/>
    <property type="match status" value="1"/>
</dbReference>
<feature type="signal peptide" evidence="1">
    <location>
        <begin position="1"/>
        <end position="19"/>
    </location>
</feature>
<evidence type="ECO:0000259" key="2">
    <source>
        <dbReference type="Pfam" id="PF13354"/>
    </source>
</evidence>
<dbReference type="GO" id="GO:0030655">
    <property type="term" value="P:beta-lactam antibiotic catabolic process"/>
    <property type="evidence" value="ECO:0007669"/>
    <property type="project" value="InterPro"/>
</dbReference>
<feature type="domain" description="Beta-lactamase class A catalytic" evidence="2">
    <location>
        <begin position="316"/>
        <end position="356"/>
    </location>
</feature>
<protein>
    <recommendedName>
        <fullName evidence="2">Beta-lactamase class A catalytic domain-containing protein</fullName>
    </recommendedName>
</protein>
<dbReference type="PANTHER" id="PTHR35333:SF3">
    <property type="entry name" value="BETA-LACTAMASE-TYPE TRANSPEPTIDASE FOLD CONTAINING PROTEIN"/>
    <property type="match status" value="1"/>
</dbReference>
<dbReference type="GO" id="GO:0046677">
    <property type="term" value="P:response to antibiotic"/>
    <property type="evidence" value="ECO:0007669"/>
    <property type="project" value="InterPro"/>
</dbReference>
<dbReference type="Gene3D" id="3.40.710.10">
    <property type="entry name" value="DD-peptidase/beta-lactamase superfamily"/>
    <property type="match status" value="1"/>
</dbReference>
<dbReference type="InterPro" id="IPR012338">
    <property type="entry name" value="Beta-lactam/transpept-like"/>
</dbReference>
<dbReference type="GO" id="GO:0008800">
    <property type="term" value="F:beta-lactamase activity"/>
    <property type="evidence" value="ECO:0007669"/>
    <property type="project" value="InterPro"/>
</dbReference>
<gene>
    <name evidence="3" type="ORF">AVDCRST_MAG26-3642</name>
</gene>
<sequence length="526" mass="57405">MRRYMLLLVALTTLWPVLARTTSAATTAPAFVRRWARDDAAVASGDEQRSWTWGPLVVRSGAEPYSESPGGQRDVWYLDKARMELTHPEADADDEWYVSSGLLVKEMISGEMQLGDNEWERWQPATVPVAGDLEAPVDQTITYADLGPLAASGVEKQDGAQLISDVLAPGRTITQSEELAAHGMQTGAYDEITRHNVAAVFLDALPAERLLYIAGRPLTEPYWARVPVGREPRDVLLQAFERRVLTYTPSNPDGWKVEWGNVGAQYALWRHGPSEQGALFEPLSTVDASVAARELRELAPTAAEIALARDGLVGAAVFQLDTGALYSFQGTRAFPMYSTAKVPIMLAVLDQAARENRRVTAWEQDRIEIMIKVSDNAAASQLLQHAGGAAAVEKFLRSIGIRNTRINDYTWGSSTTTAPDMARLMAKLGDCTILVPRLCSYAIETMQNVAGGQKWGVSAGVPASGLVALKNGWYPQRNGWGINSIGLVVNGGKRYTIAVFTNPNPSKEYGVETIERISSEVYPAVP</sequence>
<dbReference type="Pfam" id="PF13354">
    <property type="entry name" value="Beta-lactamase2"/>
    <property type="match status" value="2"/>
</dbReference>
<name>A0A6J4JQU3_9CHLR</name>
<evidence type="ECO:0000313" key="3">
    <source>
        <dbReference type="EMBL" id="CAA9284747.1"/>
    </source>
</evidence>